<evidence type="ECO:0000313" key="2">
    <source>
        <dbReference type="EMBL" id="WVZ22301.1"/>
    </source>
</evidence>
<evidence type="ECO:0000313" key="3">
    <source>
        <dbReference type="Proteomes" id="UP001374535"/>
    </source>
</evidence>
<feature type="compositionally biased region" description="Basic and acidic residues" evidence="1">
    <location>
        <begin position="76"/>
        <end position="94"/>
    </location>
</feature>
<dbReference type="Proteomes" id="UP001374535">
    <property type="component" value="Chromosome 1"/>
</dbReference>
<keyword evidence="3" id="KW-1185">Reference proteome</keyword>
<sequence>MRLKIKLDINPKRQLGKQLRANFEGRGSGNIFNGKGQNNERGNIEKRKPSLNEQKRRLEEAHQCRSRRGHGGVESNENREYAEHPKQGAGEFDRGGHECFLEKLVRRQNKAKRHDQMKNTKNLTSKTEAEMVERRRTDRVGERGGVGGVSGVGLGELWRHILGGKVMEEMVWAERVLRVELGKKVRRKSEGERAVGFSLGSEKGKECDSVVAMETGIEVDILRLQRREKEFTFLYGQEEIVLNGWDEMRVYNHQTSILFKLIFSESIGRALSPLNFPNTKEWEKEDLPVRFPYDLEK</sequence>
<dbReference type="EMBL" id="CP144700">
    <property type="protein sequence ID" value="WVZ22301.1"/>
    <property type="molecule type" value="Genomic_DNA"/>
</dbReference>
<organism evidence="2 3">
    <name type="scientific">Vigna mungo</name>
    <name type="common">Black gram</name>
    <name type="synonym">Phaseolus mungo</name>
    <dbReference type="NCBI Taxonomy" id="3915"/>
    <lineage>
        <taxon>Eukaryota</taxon>
        <taxon>Viridiplantae</taxon>
        <taxon>Streptophyta</taxon>
        <taxon>Embryophyta</taxon>
        <taxon>Tracheophyta</taxon>
        <taxon>Spermatophyta</taxon>
        <taxon>Magnoliopsida</taxon>
        <taxon>eudicotyledons</taxon>
        <taxon>Gunneridae</taxon>
        <taxon>Pentapetalae</taxon>
        <taxon>rosids</taxon>
        <taxon>fabids</taxon>
        <taxon>Fabales</taxon>
        <taxon>Fabaceae</taxon>
        <taxon>Papilionoideae</taxon>
        <taxon>50 kb inversion clade</taxon>
        <taxon>NPAAA clade</taxon>
        <taxon>indigoferoid/millettioid clade</taxon>
        <taxon>Phaseoleae</taxon>
        <taxon>Vigna</taxon>
    </lineage>
</organism>
<dbReference type="AlphaFoldDB" id="A0AAQ3P5B1"/>
<name>A0AAQ3P5B1_VIGMU</name>
<feature type="compositionally biased region" description="Basic and acidic residues" evidence="1">
    <location>
        <begin position="42"/>
        <end position="63"/>
    </location>
</feature>
<evidence type="ECO:0000256" key="1">
    <source>
        <dbReference type="SAM" id="MobiDB-lite"/>
    </source>
</evidence>
<accession>A0AAQ3P5B1</accession>
<proteinExistence type="predicted"/>
<protein>
    <submittedName>
        <fullName evidence="2">Uncharacterized protein</fullName>
    </submittedName>
</protein>
<reference evidence="2 3" key="1">
    <citation type="journal article" date="2023" name="Life. Sci Alliance">
        <title>Evolutionary insights into 3D genome organization and epigenetic landscape of Vigna mungo.</title>
        <authorList>
            <person name="Junaid A."/>
            <person name="Singh B."/>
            <person name="Bhatia S."/>
        </authorList>
    </citation>
    <scope>NUCLEOTIDE SEQUENCE [LARGE SCALE GENOMIC DNA]</scope>
    <source>
        <strain evidence="2">Urdbean</strain>
    </source>
</reference>
<gene>
    <name evidence="2" type="ORF">V8G54_000845</name>
</gene>
<feature type="region of interest" description="Disordered" evidence="1">
    <location>
        <begin position="24"/>
        <end position="94"/>
    </location>
</feature>